<dbReference type="AlphaFoldDB" id="A0A1M7SDU3"/>
<organism evidence="1 2">
    <name type="scientific">Butyrivibrio hungatei DSM 14810</name>
    <dbReference type="NCBI Taxonomy" id="1121132"/>
    <lineage>
        <taxon>Bacteria</taxon>
        <taxon>Bacillati</taxon>
        <taxon>Bacillota</taxon>
        <taxon>Clostridia</taxon>
        <taxon>Lachnospirales</taxon>
        <taxon>Lachnospiraceae</taxon>
        <taxon>Butyrivibrio</taxon>
    </lineage>
</organism>
<accession>A0A1M7SDU3</accession>
<dbReference type="EMBL" id="FRDH01000006">
    <property type="protein sequence ID" value="SHN56635.1"/>
    <property type="molecule type" value="Genomic_DNA"/>
</dbReference>
<proteinExistence type="predicted"/>
<evidence type="ECO:0000313" key="2">
    <source>
        <dbReference type="Proteomes" id="UP000184097"/>
    </source>
</evidence>
<name>A0A1M7SDU3_9FIRM</name>
<reference evidence="1 2" key="1">
    <citation type="submission" date="2016-12" db="EMBL/GenBank/DDBJ databases">
        <authorList>
            <person name="Song W.-J."/>
            <person name="Kurnit D.M."/>
        </authorList>
    </citation>
    <scope>NUCLEOTIDE SEQUENCE [LARGE SCALE GENOMIC DNA]</scope>
    <source>
        <strain evidence="1 2">DSM 14810</strain>
    </source>
</reference>
<evidence type="ECO:0000313" key="1">
    <source>
        <dbReference type="EMBL" id="SHN56635.1"/>
    </source>
</evidence>
<dbReference type="Proteomes" id="UP000184097">
    <property type="component" value="Unassembled WGS sequence"/>
</dbReference>
<dbReference type="RefSeq" id="WP_072702496.1">
    <property type="nucleotide sequence ID" value="NZ_FRDH01000006.1"/>
</dbReference>
<gene>
    <name evidence="1" type="ORF">SAMN02745247_01541</name>
</gene>
<dbReference type="NCBIfam" id="NF038232">
    <property type="entry name" value="STM3845_fam"/>
    <property type="match status" value="1"/>
</dbReference>
<protein>
    <submittedName>
        <fullName evidence="1">Uncharacterized protein</fullName>
    </submittedName>
</protein>
<sequence length="283" mass="33319">MNEKIINEIYHDIYCRIYENHITIFLCGGTDTDNHRRDKLRDYLVSQKKNISVLYPEDLLIEMLNGKQKDLVYLEQKLAENCDIIILFCESPGSMAELGSFVTNESIIKKLVVLIHAKHKNDKSYIMYGPANLVKANKESSLIFYNNDFSKMQNEIDHFIKKAKVPYHTRRNIDTIVGLFNFVIILLYFYDTAESKEIINEIIKLSKKIETDTKQIKLKYSMVIRWLYKERLIEKKIDKTIAKLALTQDGYNYAKRLIHLAINNIGEYNVNGIRIRILKDQYY</sequence>
<dbReference type="InterPro" id="IPR049725">
    <property type="entry name" value="STM3845-like"/>
</dbReference>